<proteinExistence type="predicted"/>
<feature type="compositionally biased region" description="Basic residues" evidence="1">
    <location>
        <begin position="58"/>
        <end position="67"/>
    </location>
</feature>
<evidence type="ECO:0000313" key="3">
    <source>
        <dbReference type="Proteomes" id="UP000708208"/>
    </source>
</evidence>
<keyword evidence="3" id="KW-1185">Reference proteome</keyword>
<comment type="caution">
    <text evidence="2">The sequence shown here is derived from an EMBL/GenBank/DDBJ whole genome shotgun (WGS) entry which is preliminary data.</text>
</comment>
<name>A0A8J2KDM5_9HEXA</name>
<feature type="region of interest" description="Disordered" evidence="1">
    <location>
        <begin position="36"/>
        <end position="67"/>
    </location>
</feature>
<dbReference type="Proteomes" id="UP000708208">
    <property type="component" value="Unassembled WGS sequence"/>
</dbReference>
<accession>A0A8J2KDM5</accession>
<gene>
    <name evidence="2" type="ORF">AFUS01_LOCUS23597</name>
</gene>
<protein>
    <submittedName>
        <fullName evidence="2">Uncharacterized protein</fullName>
    </submittedName>
</protein>
<organism evidence="2 3">
    <name type="scientific">Allacma fusca</name>
    <dbReference type="NCBI Taxonomy" id="39272"/>
    <lineage>
        <taxon>Eukaryota</taxon>
        <taxon>Metazoa</taxon>
        <taxon>Ecdysozoa</taxon>
        <taxon>Arthropoda</taxon>
        <taxon>Hexapoda</taxon>
        <taxon>Collembola</taxon>
        <taxon>Symphypleona</taxon>
        <taxon>Sminthuridae</taxon>
        <taxon>Allacma</taxon>
    </lineage>
</organism>
<evidence type="ECO:0000313" key="2">
    <source>
        <dbReference type="EMBL" id="CAG7784940.1"/>
    </source>
</evidence>
<reference evidence="2" key="1">
    <citation type="submission" date="2021-06" db="EMBL/GenBank/DDBJ databases">
        <authorList>
            <person name="Hodson N. C."/>
            <person name="Mongue J. A."/>
            <person name="Jaron S. K."/>
        </authorList>
    </citation>
    <scope>NUCLEOTIDE SEQUENCE</scope>
</reference>
<dbReference type="AlphaFoldDB" id="A0A8J2KDM5"/>
<evidence type="ECO:0000256" key="1">
    <source>
        <dbReference type="SAM" id="MobiDB-lite"/>
    </source>
</evidence>
<dbReference type="EMBL" id="CAJVCH010286283">
    <property type="protein sequence ID" value="CAG7784940.1"/>
    <property type="molecule type" value="Genomic_DNA"/>
</dbReference>
<sequence>MLAIEGSMTDHRELDDYRRAGVVEYISIADVETARDEVNPEPIFPCPDESKEENNGSRSRRKLSGQL</sequence>